<evidence type="ECO:0000313" key="2">
    <source>
        <dbReference type="EMBL" id="CAJ61024.1"/>
    </source>
</evidence>
<name>Q0RN67_FRAAA</name>
<dbReference type="AlphaFoldDB" id="Q0RN67"/>
<dbReference type="KEGG" id="fal:FRAAL2375"/>
<protein>
    <submittedName>
        <fullName evidence="2">Uncharacterized protein</fullName>
    </submittedName>
</protein>
<feature type="region of interest" description="Disordered" evidence="1">
    <location>
        <begin position="1"/>
        <end position="22"/>
    </location>
</feature>
<dbReference type="HOGENOM" id="CLU_1934929_0_0_11"/>
<accession>Q0RN67</accession>
<dbReference type="Proteomes" id="UP000000657">
    <property type="component" value="Chromosome"/>
</dbReference>
<evidence type="ECO:0000256" key="1">
    <source>
        <dbReference type="SAM" id="MobiDB-lite"/>
    </source>
</evidence>
<proteinExistence type="predicted"/>
<keyword evidence="3" id="KW-1185">Reference proteome</keyword>
<gene>
    <name evidence="2" type="ordered locus">FRAAL2375</name>
</gene>
<evidence type="ECO:0000313" key="3">
    <source>
        <dbReference type="Proteomes" id="UP000000657"/>
    </source>
</evidence>
<dbReference type="EMBL" id="CT573213">
    <property type="protein sequence ID" value="CAJ61024.1"/>
    <property type="molecule type" value="Genomic_DNA"/>
</dbReference>
<sequence>MAGRGVGRDGAQPPAPGDQSPVTRVLTMAGVSLVPKAPFATAVCGSRKFRQVHIRASAPGLLGVVGGRAADRLDRDQPAAWRARIWAVPIDLPRSTTAPTICPEESCRRCGAVRCRAVRSGLESEPHRPT</sequence>
<reference evidence="2 3" key="1">
    <citation type="journal article" date="2007" name="Genome Res.">
        <title>Genome characteristics of facultatively symbiotic Frankia sp. strains reflect host range and host plant biogeography.</title>
        <authorList>
            <person name="Normand P."/>
            <person name="Lapierre P."/>
            <person name="Tisa L.S."/>
            <person name="Gogarten J.P."/>
            <person name="Alloisio N."/>
            <person name="Bagnarol E."/>
            <person name="Bassi C.A."/>
            <person name="Berry A.M."/>
            <person name="Bickhart D.M."/>
            <person name="Choisne N."/>
            <person name="Couloux A."/>
            <person name="Cournoyer B."/>
            <person name="Cruveiller S."/>
            <person name="Daubin V."/>
            <person name="Demange N."/>
            <person name="Francino M.P."/>
            <person name="Goltsman E."/>
            <person name="Huang Y."/>
            <person name="Kopp O.R."/>
            <person name="Labarre L."/>
            <person name="Lapidus A."/>
            <person name="Lavire C."/>
            <person name="Marechal J."/>
            <person name="Martinez M."/>
            <person name="Mastronunzio J.E."/>
            <person name="Mullin B.C."/>
            <person name="Niemann J."/>
            <person name="Pujic P."/>
            <person name="Rawnsley T."/>
            <person name="Rouy Z."/>
            <person name="Schenowitz C."/>
            <person name="Sellstedt A."/>
            <person name="Tavares F."/>
            <person name="Tomkins J.P."/>
            <person name="Vallenet D."/>
            <person name="Valverde C."/>
            <person name="Wall L.G."/>
            <person name="Wang Y."/>
            <person name="Medigue C."/>
            <person name="Benson D.R."/>
        </authorList>
    </citation>
    <scope>NUCLEOTIDE SEQUENCE [LARGE SCALE GENOMIC DNA]</scope>
    <source>
        <strain evidence="3">DSM 45986 / CECT 9034 / ACN14a</strain>
    </source>
</reference>
<organism evidence="2 3">
    <name type="scientific">Frankia alni (strain DSM 45986 / CECT 9034 / ACN14a)</name>
    <dbReference type="NCBI Taxonomy" id="326424"/>
    <lineage>
        <taxon>Bacteria</taxon>
        <taxon>Bacillati</taxon>
        <taxon>Actinomycetota</taxon>
        <taxon>Actinomycetes</taxon>
        <taxon>Frankiales</taxon>
        <taxon>Frankiaceae</taxon>
        <taxon>Frankia</taxon>
    </lineage>
</organism>